<keyword evidence="5" id="KW-1185">Reference proteome</keyword>
<comment type="caution">
    <text evidence="4">The sequence shown here is derived from an EMBL/GenBank/DDBJ whole genome shotgun (WGS) entry which is preliminary data.</text>
</comment>
<dbReference type="Gene3D" id="3.40.630.10">
    <property type="entry name" value="Zn peptidases"/>
    <property type="match status" value="1"/>
</dbReference>
<evidence type="ECO:0000313" key="4">
    <source>
        <dbReference type="EMBL" id="MPV87378.1"/>
    </source>
</evidence>
<dbReference type="SUPFAM" id="SSF55031">
    <property type="entry name" value="Bacterial exopeptidase dimerisation domain"/>
    <property type="match status" value="1"/>
</dbReference>
<dbReference type="Pfam" id="PF01546">
    <property type="entry name" value="Peptidase_M20"/>
    <property type="match status" value="1"/>
</dbReference>
<dbReference type="Proteomes" id="UP000429644">
    <property type="component" value="Unassembled WGS sequence"/>
</dbReference>
<gene>
    <name evidence="4" type="ORF">GB882_01765</name>
</gene>
<keyword evidence="1" id="KW-0479">Metal-binding</keyword>
<name>A0A7J9URY9_9MICO</name>
<dbReference type="OrthoDB" id="9777385at2"/>
<dbReference type="InterPro" id="IPR002933">
    <property type="entry name" value="Peptidase_M20"/>
</dbReference>
<dbReference type="SUPFAM" id="SSF53187">
    <property type="entry name" value="Zn-dependent exopeptidases"/>
    <property type="match status" value="1"/>
</dbReference>
<dbReference type="GO" id="GO:0016787">
    <property type="term" value="F:hydrolase activity"/>
    <property type="evidence" value="ECO:0007669"/>
    <property type="project" value="UniProtKB-KW"/>
</dbReference>
<dbReference type="EMBL" id="WHPD01000386">
    <property type="protein sequence ID" value="MPV87378.1"/>
    <property type="molecule type" value="Genomic_DNA"/>
</dbReference>
<dbReference type="Gene3D" id="3.30.70.360">
    <property type="match status" value="1"/>
</dbReference>
<dbReference type="PANTHER" id="PTHR11014">
    <property type="entry name" value="PEPTIDASE M20 FAMILY MEMBER"/>
    <property type="match status" value="1"/>
</dbReference>
<dbReference type="PANTHER" id="PTHR11014:SF63">
    <property type="entry name" value="METALLOPEPTIDASE, PUTATIVE (AFU_ORTHOLOGUE AFUA_6G09600)-RELATED"/>
    <property type="match status" value="1"/>
</dbReference>
<feature type="region of interest" description="Disordered" evidence="2">
    <location>
        <begin position="408"/>
        <end position="430"/>
    </location>
</feature>
<protein>
    <submittedName>
        <fullName evidence="4">Amidohydrolase</fullName>
    </submittedName>
</protein>
<evidence type="ECO:0000259" key="3">
    <source>
        <dbReference type="Pfam" id="PF07687"/>
    </source>
</evidence>
<comment type="cofactor">
    <cofactor evidence="1">
        <name>Mn(2+)</name>
        <dbReference type="ChEBI" id="CHEBI:29035"/>
    </cofactor>
    <text evidence="1">The Mn(2+) ion enhances activity.</text>
</comment>
<feature type="binding site" evidence="1">
    <location>
        <position position="378"/>
    </location>
    <ligand>
        <name>Mn(2+)</name>
        <dbReference type="ChEBI" id="CHEBI:29035"/>
        <label>2</label>
    </ligand>
</feature>
<feature type="binding site" evidence="1">
    <location>
        <position position="117"/>
    </location>
    <ligand>
        <name>Mn(2+)</name>
        <dbReference type="ChEBI" id="CHEBI:29035"/>
        <label>2</label>
    </ligand>
</feature>
<evidence type="ECO:0000256" key="1">
    <source>
        <dbReference type="PIRSR" id="PIRSR005962-1"/>
    </source>
</evidence>
<dbReference type="PIRSF" id="PIRSF005962">
    <property type="entry name" value="Pept_M20D_amidohydro"/>
    <property type="match status" value="1"/>
</dbReference>
<dbReference type="AlphaFoldDB" id="A0A7J9URY9"/>
<feature type="binding site" evidence="1">
    <location>
        <position position="119"/>
    </location>
    <ligand>
        <name>Mn(2+)</name>
        <dbReference type="ChEBI" id="CHEBI:29035"/>
        <label>2</label>
    </ligand>
</feature>
<keyword evidence="1" id="KW-0464">Manganese</keyword>
<dbReference type="RefSeq" id="WP_152229936.1">
    <property type="nucleotide sequence ID" value="NZ_BAAAOT010000038.1"/>
</dbReference>
<dbReference type="InterPro" id="IPR011650">
    <property type="entry name" value="Peptidase_M20_dimer"/>
</dbReference>
<dbReference type="InterPro" id="IPR017439">
    <property type="entry name" value="Amidohydrolase"/>
</dbReference>
<feature type="domain" description="Peptidase M20 dimerisation" evidence="3">
    <location>
        <begin position="203"/>
        <end position="296"/>
    </location>
</feature>
<accession>A0A7J9URY9</accession>
<feature type="binding site" evidence="1">
    <location>
        <position position="180"/>
    </location>
    <ligand>
        <name>Mn(2+)</name>
        <dbReference type="ChEBI" id="CHEBI:29035"/>
        <label>2</label>
    </ligand>
</feature>
<proteinExistence type="predicted"/>
<reference evidence="4 5" key="1">
    <citation type="submission" date="2019-10" db="EMBL/GenBank/DDBJ databases">
        <title>Georgenia wutianyii sp. nov. and Georgenia yuyongxinii sp. nov. isolated from plateau pika (Ochotona curzoniae) in the Qinghai-Tibet plateau of China.</title>
        <authorList>
            <person name="Tian Z."/>
        </authorList>
    </citation>
    <scope>NUCLEOTIDE SEQUENCE [LARGE SCALE GENOMIC DNA]</scope>
    <source>
        <strain evidence="4 5">JCM 15130</strain>
    </source>
</reference>
<organism evidence="4 5">
    <name type="scientific">Georgenia ruanii</name>
    <dbReference type="NCBI Taxonomy" id="348442"/>
    <lineage>
        <taxon>Bacteria</taxon>
        <taxon>Bacillati</taxon>
        <taxon>Actinomycetota</taxon>
        <taxon>Actinomycetes</taxon>
        <taxon>Micrococcales</taxon>
        <taxon>Bogoriellaceae</taxon>
        <taxon>Georgenia</taxon>
    </lineage>
</organism>
<feature type="binding site" evidence="1">
    <location>
        <position position="155"/>
    </location>
    <ligand>
        <name>Mn(2+)</name>
        <dbReference type="ChEBI" id="CHEBI:29035"/>
        <label>2</label>
    </ligand>
</feature>
<sequence length="430" mass="45558">MHTTIPATTDSTVARRITAVVDSLEPELLEVRRHIHAHPEPARMEHGTTTFLAQRLRAAGLDPRLLEGTGLVVNIGADPRERGRRRIGLRADLDALPVTETSELPFASERDGFAHACGHDIHTAALYGAALTLKALDDAGELPVGVRCVFQPAEEVQPGGAESAINQGVLDGVEQIYALHCDPKVDVGRVGSRIGAITAASDSVTITVTSEGGHTSRPHLTGDVVFALGQLITQLPAVLGRRLDPRAGVNLTWGAVHAGRAPNAIPASGTLTGTLRCLDARAWQRAAKLVQESATQVLAPLGVEVELSYVRGIPPVVNEERAVRTIDAAAKDVIGPEAVVLTEQSLGGEDFAWYLTRIPGAMVRLGTRTPGGPSYDLHRGDIIFDERAIGIGARLLARTAVLAGDGAAEHPRVEAAEHSRVEAAEHSRVE</sequence>
<evidence type="ECO:0000313" key="5">
    <source>
        <dbReference type="Proteomes" id="UP000429644"/>
    </source>
</evidence>
<evidence type="ECO:0000256" key="2">
    <source>
        <dbReference type="SAM" id="MobiDB-lite"/>
    </source>
</evidence>
<dbReference type="Pfam" id="PF07687">
    <property type="entry name" value="M20_dimer"/>
    <property type="match status" value="1"/>
</dbReference>
<dbReference type="GO" id="GO:0046872">
    <property type="term" value="F:metal ion binding"/>
    <property type="evidence" value="ECO:0007669"/>
    <property type="project" value="UniProtKB-KW"/>
</dbReference>
<keyword evidence="4" id="KW-0378">Hydrolase</keyword>
<dbReference type="NCBIfam" id="TIGR01891">
    <property type="entry name" value="amidohydrolases"/>
    <property type="match status" value="1"/>
</dbReference>
<dbReference type="InterPro" id="IPR036264">
    <property type="entry name" value="Bact_exopeptidase_dim_dom"/>
</dbReference>